<sequence>MYATKQSKQSWAKAIAQPAKEFSHTNLPILAGKIPPNLRGTLYRNGPARLERGAMRVGHWFDGDGAILAVNFADTAATALYRYVQTQGYQEEAAAGQLLYGNYGMTAPGPFWNQWFKPIKNVANTSVLALPDKLLALWEGGNPYALDLQTLQTRGCDDLGGLQDNLPYSAHPKIDAQTKEIFNFGITPGLNATLNLYKSDATGKILKKTEFALKGVPLVHDFVLAGDYLVFFIPPVRLNPLPILVGLNNYSDSLEWQPQLGTEFLVFDRDLALVCRGETEAWYQWHFANGYVDDRGNIIVDVIRYEDFQTNQYLKEVATGETHTAAKSALWQICLDPRLGKVTAIENILDRHCEFPVIPPYLMGKQAQQIYLSVHRPGVDPRQEMFGAIARFDCQTQTLAIADCGENRYPTEPIYVPNPENPDRGWIVTVVYDGNTDSSEVWIFSDRLTESPICRLGLPSVVPMGFHGTWKPD</sequence>
<feature type="binding site" evidence="4">
    <location>
        <position position="171"/>
    </location>
    <ligand>
        <name>Fe cation</name>
        <dbReference type="ChEBI" id="CHEBI:24875"/>
        <note>catalytic</note>
    </ligand>
</feature>
<feature type="binding site" evidence="4">
    <location>
        <position position="286"/>
    </location>
    <ligand>
        <name>Fe cation</name>
        <dbReference type="ChEBI" id="CHEBI:24875"/>
        <note>catalytic</note>
    </ligand>
</feature>
<evidence type="ECO:0000313" key="5">
    <source>
        <dbReference type="EMBL" id="MUL37792.1"/>
    </source>
</evidence>
<gene>
    <name evidence="5" type="ORF">BWI75_16015</name>
</gene>
<evidence type="ECO:0000256" key="3">
    <source>
        <dbReference type="ARBA" id="ARBA00023004"/>
    </source>
</evidence>
<accession>A0A6N8FYU9</accession>
<dbReference type="EMBL" id="NAPY01000026">
    <property type="protein sequence ID" value="MUL37792.1"/>
    <property type="molecule type" value="Genomic_DNA"/>
</dbReference>
<evidence type="ECO:0000256" key="4">
    <source>
        <dbReference type="PIRSR" id="PIRSR604294-1"/>
    </source>
</evidence>
<evidence type="ECO:0000256" key="1">
    <source>
        <dbReference type="ARBA" id="ARBA00006787"/>
    </source>
</evidence>
<dbReference type="AlphaFoldDB" id="A0A6N8FYU9"/>
<comment type="caution">
    <text evidence="5">The sequence shown here is derived from an EMBL/GenBank/DDBJ whole genome shotgun (WGS) entry which is preliminary data.</text>
</comment>
<comment type="similarity">
    <text evidence="1">Belongs to the carotenoid oxygenase family.</text>
</comment>
<protein>
    <submittedName>
        <fullName evidence="5">Uncharacterized protein</fullName>
    </submittedName>
</protein>
<evidence type="ECO:0000313" key="6">
    <source>
        <dbReference type="Proteomes" id="UP000441797"/>
    </source>
</evidence>
<feature type="binding site" evidence="4">
    <location>
        <position position="220"/>
    </location>
    <ligand>
        <name>Fe cation</name>
        <dbReference type="ChEBI" id="CHEBI:24875"/>
        <note>catalytic</note>
    </ligand>
</feature>
<proteinExistence type="inferred from homology"/>
<name>A0A6N8FYU9_9CHRO</name>
<dbReference type="InterPro" id="IPR004294">
    <property type="entry name" value="Carotenoid_Oase"/>
</dbReference>
<dbReference type="OrthoDB" id="6636843at2"/>
<evidence type="ECO:0000256" key="2">
    <source>
        <dbReference type="ARBA" id="ARBA00022723"/>
    </source>
</evidence>
<dbReference type="Pfam" id="PF03055">
    <property type="entry name" value="RPE65"/>
    <property type="match status" value="1"/>
</dbReference>
<dbReference type="GO" id="GO:0046872">
    <property type="term" value="F:metal ion binding"/>
    <property type="evidence" value="ECO:0007669"/>
    <property type="project" value="UniProtKB-KW"/>
</dbReference>
<dbReference type="GO" id="GO:0010436">
    <property type="term" value="F:carotenoid dioxygenase activity"/>
    <property type="evidence" value="ECO:0007669"/>
    <property type="project" value="TreeGrafter"/>
</dbReference>
<keyword evidence="2 4" id="KW-0479">Metal-binding</keyword>
<comment type="cofactor">
    <cofactor evidence="4">
        <name>Fe(2+)</name>
        <dbReference type="ChEBI" id="CHEBI:29033"/>
    </cofactor>
    <text evidence="4">Binds 1 Fe(2+) ion per subunit.</text>
</comment>
<dbReference type="RefSeq" id="WP_105220656.1">
    <property type="nucleotide sequence ID" value="NZ_CAWNSU010000066.1"/>
</dbReference>
<reference evidence="5 6" key="1">
    <citation type="journal article" date="2019" name="Front. Microbiol.">
        <title>Genomic Features for Desiccation Tolerance and Sugar Biosynthesis in the Extremophile Gloeocapsopsis sp. UTEX B3054.</title>
        <authorList>
            <person name="Urrejola C."/>
            <person name="Alcorta J."/>
            <person name="Salas L."/>
            <person name="Vasquez M."/>
            <person name="Polz M.F."/>
            <person name="Vicuna R."/>
            <person name="Diez B."/>
        </authorList>
    </citation>
    <scope>NUCLEOTIDE SEQUENCE [LARGE SCALE GENOMIC DNA]</scope>
    <source>
        <strain evidence="5 6">1H9</strain>
    </source>
</reference>
<dbReference type="Proteomes" id="UP000441797">
    <property type="component" value="Unassembled WGS sequence"/>
</dbReference>
<dbReference type="PANTHER" id="PTHR10543">
    <property type="entry name" value="BETA-CAROTENE DIOXYGENASE"/>
    <property type="match status" value="1"/>
</dbReference>
<dbReference type="GO" id="GO:0016121">
    <property type="term" value="P:carotene catabolic process"/>
    <property type="evidence" value="ECO:0007669"/>
    <property type="project" value="TreeGrafter"/>
</dbReference>
<keyword evidence="6" id="KW-1185">Reference proteome</keyword>
<organism evidence="5 6">
    <name type="scientific">Gloeocapsopsis dulcis AAB1 = 1H9</name>
    <dbReference type="NCBI Taxonomy" id="1433147"/>
    <lineage>
        <taxon>Bacteria</taxon>
        <taxon>Bacillati</taxon>
        <taxon>Cyanobacteriota</taxon>
        <taxon>Cyanophyceae</taxon>
        <taxon>Oscillatoriophycideae</taxon>
        <taxon>Chroococcales</taxon>
        <taxon>Chroococcaceae</taxon>
        <taxon>Gloeocapsopsis</taxon>
        <taxon>Gloeocapsopsis dulcis</taxon>
    </lineage>
</organism>
<feature type="binding site" evidence="4">
    <location>
        <position position="467"/>
    </location>
    <ligand>
        <name>Fe cation</name>
        <dbReference type="ChEBI" id="CHEBI:24875"/>
        <note>catalytic</note>
    </ligand>
</feature>
<keyword evidence="3 4" id="KW-0408">Iron</keyword>
<dbReference type="PANTHER" id="PTHR10543:SF139">
    <property type="entry name" value="DIOXYGENASE"/>
    <property type="match status" value="1"/>
</dbReference>